<feature type="compositionally biased region" description="Polar residues" evidence="1">
    <location>
        <begin position="21"/>
        <end position="65"/>
    </location>
</feature>
<feature type="transmembrane region" description="Helical" evidence="2">
    <location>
        <begin position="295"/>
        <end position="320"/>
    </location>
</feature>
<feature type="transmembrane region" description="Helical" evidence="2">
    <location>
        <begin position="378"/>
        <end position="397"/>
    </location>
</feature>
<dbReference type="Proteomes" id="UP000800041">
    <property type="component" value="Unassembled WGS sequence"/>
</dbReference>
<keyword evidence="2" id="KW-1133">Transmembrane helix</keyword>
<organism evidence="3 4">
    <name type="scientific">Aulographum hederae CBS 113979</name>
    <dbReference type="NCBI Taxonomy" id="1176131"/>
    <lineage>
        <taxon>Eukaryota</taxon>
        <taxon>Fungi</taxon>
        <taxon>Dikarya</taxon>
        <taxon>Ascomycota</taxon>
        <taxon>Pezizomycotina</taxon>
        <taxon>Dothideomycetes</taxon>
        <taxon>Pleosporomycetidae</taxon>
        <taxon>Aulographales</taxon>
        <taxon>Aulographaceae</taxon>
    </lineage>
</organism>
<feature type="region of interest" description="Disordered" evidence="1">
    <location>
        <begin position="115"/>
        <end position="137"/>
    </location>
</feature>
<protein>
    <recommendedName>
        <fullName evidence="5">DUF1275 domain protein</fullName>
    </recommendedName>
</protein>
<sequence>MSISIAEPNSLPQDVFDLEANASSRSPPSAYSQHQRSTAHSRTPQSHTPTSNSPRGLTPLNGSRNGSRRPSAARVFGSVSRNPSVFSPLDPEKYLNPNAYVDAPEPSDAIVSSEWPETIPEGSGSSSYPTTDSVSEDPRNASIFQSAMRKLSTWVDPDAELMRLPKGRRLRAFMAQEIHQDILLEIELLILTVATGILDSMTFIYYAVFVSKMTGNSILVGLASIQPSLFNGGYSNEANVGIALGLFFSGAAFFGHLGELLGQKRRGWLVATNFIQTGLVFGAAAIRFWGPRTTFGPHALGTIALLSFAHGGQIALALCVRMPELNTTMVTGAFVMLAVDRRIFAKKNPARNRRIAFFLSLILGSVIGSIAARWCDTALPILLTGCLKALVMVMFLFNTGVKPGRLPEGETQLARSSVTILKVLWGD</sequence>
<feature type="transmembrane region" description="Helical" evidence="2">
    <location>
        <begin position="269"/>
        <end position="289"/>
    </location>
</feature>
<dbReference type="EMBL" id="ML977149">
    <property type="protein sequence ID" value="KAF1988256.1"/>
    <property type="molecule type" value="Genomic_DNA"/>
</dbReference>
<feature type="transmembrane region" description="Helical" evidence="2">
    <location>
        <begin position="355"/>
        <end position="372"/>
    </location>
</feature>
<dbReference type="PANTHER" id="PTHR37488:SF2">
    <property type="entry name" value="DUF1275 DOMAIN-CONTAINING PROTEIN"/>
    <property type="match status" value="1"/>
</dbReference>
<accession>A0A6G1H4V4</accession>
<dbReference type="AlphaFoldDB" id="A0A6G1H4V4"/>
<evidence type="ECO:0000256" key="1">
    <source>
        <dbReference type="SAM" id="MobiDB-lite"/>
    </source>
</evidence>
<name>A0A6G1H4V4_9PEZI</name>
<dbReference type="OrthoDB" id="5223589at2759"/>
<proteinExistence type="predicted"/>
<keyword evidence="4" id="KW-1185">Reference proteome</keyword>
<keyword evidence="2" id="KW-0812">Transmembrane</keyword>
<evidence type="ECO:0008006" key="5">
    <source>
        <dbReference type="Google" id="ProtNLM"/>
    </source>
</evidence>
<feature type="compositionally biased region" description="Polar residues" evidence="1">
    <location>
        <begin position="123"/>
        <end position="133"/>
    </location>
</feature>
<feature type="region of interest" description="Disordered" evidence="1">
    <location>
        <begin position="1"/>
        <end position="91"/>
    </location>
</feature>
<gene>
    <name evidence="3" type="ORF">K402DRAFT_445502</name>
</gene>
<dbReference type="PANTHER" id="PTHR37488">
    <property type="entry name" value="DUF1275 DOMAIN-CONTAINING PROTEIN"/>
    <property type="match status" value="1"/>
</dbReference>
<reference evidence="3" key="1">
    <citation type="journal article" date="2020" name="Stud. Mycol.">
        <title>101 Dothideomycetes genomes: a test case for predicting lifestyles and emergence of pathogens.</title>
        <authorList>
            <person name="Haridas S."/>
            <person name="Albert R."/>
            <person name="Binder M."/>
            <person name="Bloem J."/>
            <person name="Labutti K."/>
            <person name="Salamov A."/>
            <person name="Andreopoulos B."/>
            <person name="Baker S."/>
            <person name="Barry K."/>
            <person name="Bills G."/>
            <person name="Bluhm B."/>
            <person name="Cannon C."/>
            <person name="Castanera R."/>
            <person name="Culley D."/>
            <person name="Daum C."/>
            <person name="Ezra D."/>
            <person name="Gonzalez J."/>
            <person name="Henrissat B."/>
            <person name="Kuo A."/>
            <person name="Liang C."/>
            <person name="Lipzen A."/>
            <person name="Lutzoni F."/>
            <person name="Magnuson J."/>
            <person name="Mondo S."/>
            <person name="Nolan M."/>
            <person name="Ohm R."/>
            <person name="Pangilinan J."/>
            <person name="Park H.-J."/>
            <person name="Ramirez L."/>
            <person name="Alfaro M."/>
            <person name="Sun H."/>
            <person name="Tritt A."/>
            <person name="Yoshinaga Y."/>
            <person name="Zwiers L.-H."/>
            <person name="Turgeon B."/>
            <person name="Goodwin S."/>
            <person name="Spatafora J."/>
            <person name="Crous P."/>
            <person name="Grigoriev I."/>
        </authorList>
    </citation>
    <scope>NUCLEOTIDE SEQUENCE</scope>
    <source>
        <strain evidence="3">CBS 113979</strain>
    </source>
</reference>
<evidence type="ECO:0000313" key="4">
    <source>
        <dbReference type="Proteomes" id="UP000800041"/>
    </source>
</evidence>
<dbReference type="InterPro" id="IPR010699">
    <property type="entry name" value="DUF1275"/>
</dbReference>
<feature type="transmembrane region" description="Helical" evidence="2">
    <location>
        <begin position="238"/>
        <end position="257"/>
    </location>
</feature>
<dbReference type="Pfam" id="PF06912">
    <property type="entry name" value="DUF1275"/>
    <property type="match status" value="1"/>
</dbReference>
<evidence type="ECO:0000313" key="3">
    <source>
        <dbReference type="EMBL" id="KAF1988256.1"/>
    </source>
</evidence>
<keyword evidence="2" id="KW-0472">Membrane</keyword>
<evidence type="ECO:0000256" key="2">
    <source>
        <dbReference type="SAM" id="Phobius"/>
    </source>
</evidence>